<dbReference type="EMBL" id="CAXDID020000064">
    <property type="protein sequence ID" value="CAL6011416.1"/>
    <property type="molecule type" value="Genomic_DNA"/>
</dbReference>
<evidence type="ECO:0000313" key="2">
    <source>
        <dbReference type="Proteomes" id="UP001642409"/>
    </source>
</evidence>
<protein>
    <submittedName>
        <fullName evidence="1">Hypothetical_protein</fullName>
    </submittedName>
</protein>
<dbReference type="Proteomes" id="UP001642409">
    <property type="component" value="Unassembled WGS sequence"/>
</dbReference>
<reference evidence="1 2" key="1">
    <citation type="submission" date="2024-07" db="EMBL/GenBank/DDBJ databases">
        <authorList>
            <person name="Akdeniz Z."/>
        </authorList>
    </citation>
    <scope>NUCLEOTIDE SEQUENCE [LARGE SCALE GENOMIC DNA]</scope>
</reference>
<keyword evidence="2" id="KW-1185">Reference proteome</keyword>
<name>A0ABP1IAI3_9EUKA</name>
<accession>A0ABP1IAI3</accession>
<proteinExistence type="predicted"/>
<evidence type="ECO:0000313" key="1">
    <source>
        <dbReference type="EMBL" id="CAL6011416.1"/>
    </source>
</evidence>
<gene>
    <name evidence="1" type="ORF">HINF_LOCUS22794</name>
</gene>
<sequence>MSQSDKVYSKYNNIQTNKIQSQQQNNQSVGEGTIPVGSEQSLIIDLQHESYLLAVLITNIYHQQQSELTENRKQEIIYDIHFLNLEQQKDLQNTLVQKSQLRFYEKVQ</sequence>
<comment type="caution">
    <text evidence="1">The sequence shown here is derived from an EMBL/GenBank/DDBJ whole genome shotgun (WGS) entry which is preliminary data.</text>
</comment>
<organism evidence="1 2">
    <name type="scientific">Hexamita inflata</name>
    <dbReference type="NCBI Taxonomy" id="28002"/>
    <lineage>
        <taxon>Eukaryota</taxon>
        <taxon>Metamonada</taxon>
        <taxon>Diplomonadida</taxon>
        <taxon>Hexamitidae</taxon>
        <taxon>Hexamitinae</taxon>
        <taxon>Hexamita</taxon>
    </lineage>
</organism>